<dbReference type="EMBL" id="BMFL01000010">
    <property type="protein sequence ID" value="GGE99221.1"/>
    <property type="molecule type" value="Genomic_DNA"/>
</dbReference>
<name>A0A1M6UC68_9FLAO</name>
<accession>A0A1M6UC68</accession>
<reference evidence="5" key="4">
    <citation type="journal article" date="2019" name="Int. J. Syst. Evol. Microbiol.">
        <title>The Global Catalogue of Microorganisms (GCM) 10K type strain sequencing project: providing services to taxonomists for standard genome sequencing and annotation.</title>
        <authorList>
            <consortium name="The Broad Institute Genomics Platform"/>
            <consortium name="The Broad Institute Genome Sequencing Center for Infectious Disease"/>
            <person name="Wu L."/>
            <person name="Ma J."/>
        </authorList>
    </citation>
    <scope>NUCLEOTIDE SEQUENCE [LARGE SCALE GENOMIC DNA]</scope>
    <source>
        <strain evidence="5">CGMCC 1.12707</strain>
    </source>
</reference>
<dbReference type="Gene3D" id="3.20.80.10">
    <property type="entry name" value="Regulatory factor, effector binding domain"/>
    <property type="match status" value="1"/>
</dbReference>
<organism evidence="3 4">
    <name type="scientific">Chishuiella changwenlii</name>
    <dbReference type="NCBI Taxonomy" id="1434701"/>
    <lineage>
        <taxon>Bacteria</taxon>
        <taxon>Pseudomonadati</taxon>
        <taxon>Bacteroidota</taxon>
        <taxon>Flavobacteriia</taxon>
        <taxon>Flavobacteriales</taxon>
        <taxon>Weeksellaceae</taxon>
        <taxon>Chishuiella</taxon>
    </lineage>
</organism>
<protein>
    <submittedName>
        <fullName evidence="3">Predicted transcriptional regulator YdeE, contains AraC-type DNA-binding domain</fullName>
    </submittedName>
</protein>
<keyword evidence="5" id="KW-1185">Reference proteome</keyword>
<evidence type="ECO:0000313" key="4">
    <source>
        <dbReference type="Proteomes" id="UP000184120"/>
    </source>
</evidence>
<dbReference type="RefSeq" id="WP_072929773.1">
    <property type="nucleotide sequence ID" value="NZ_BMFL01000010.1"/>
</dbReference>
<reference evidence="2" key="1">
    <citation type="journal article" date="2014" name="Int. J. Syst. Evol. Microbiol.">
        <title>Complete genome of a new Firmicutes species belonging to the dominant human colonic microbiota ('Ruminococcus bicirculans') reveals two chromosomes and a selective capacity to utilize plant glucans.</title>
        <authorList>
            <consortium name="NISC Comparative Sequencing Program"/>
            <person name="Wegmann U."/>
            <person name="Louis P."/>
            <person name="Goesmann A."/>
            <person name="Henrissat B."/>
            <person name="Duncan S.H."/>
            <person name="Flint H.J."/>
        </authorList>
    </citation>
    <scope>NUCLEOTIDE SEQUENCE</scope>
    <source>
        <strain evidence="2">CGMCC 1.12707</strain>
    </source>
</reference>
<dbReference type="InterPro" id="IPR010499">
    <property type="entry name" value="AraC_E-bd"/>
</dbReference>
<feature type="domain" description="AraC effector-binding" evidence="1">
    <location>
        <begin position="186"/>
        <end position="340"/>
    </location>
</feature>
<dbReference type="InterPro" id="IPR029442">
    <property type="entry name" value="GyrI-like"/>
</dbReference>
<dbReference type="SUPFAM" id="SSF55136">
    <property type="entry name" value="Probable bacterial effector-binding domain"/>
    <property type="match status" value="1"/>
</dbReference>
<dbReference type="SMART" id="SM00871">
    <property type="entry name" value="AraC_E_bind"/>
    <property type="match status" value="1"/>
</dbReference>
<dbReference type="OrthoDB" id="1452329at2"/>
<sequence>MKQINFFLVIVIALIALVPIVLPSRFDEKFEHEFDAPIGLVYDEFYNLRQFSKWQQFTASDSLTVKKFSNKNEDEENYMIWDSENASVASGKITVDNFSINNFVNYTIKYDGWEKLDSLNVQFVQEENGKTIARLNYLSQDIPYFYRYFSFFKNPKSKFEESMDHLNNQVKVRLDKDKKEGKLNYGEYRIVEFSKVNLLAIKKQSKLSEKDIMNDIDNAFGTIYKSLANKEGGVDFDLGFPYIYYTDFNKDKVTFFAGIQLIEDLPLQREMKKVVVPKGQYLLSLHLGPRSKRQQTVDKMKNYAKSKKLQLLDKQLEVMLNDPKETDSVKLKSRIYIPIKK</sequence>
<evidence type="ECO:0000259" key="1">
    <source>
        <dbReference type="SMART" id="SM00871"/>
    </source>
</evidence>
<proteinExistence type="predicted"/>
<dbReference type="EMBL" id="FRBH01000002">
    <property type="protein sequence ID" value="SHK66760.1"/>
    <property type="molecule type" value="Genomic_DNA"/>
</dbReference>
<reference evidence="3" key="2">
    <citation type="submission" date="2016-11" db="EMBL/GenBank/DDBJ databases">
        <authorList>
            <person name="Jaros S."/>
            <person name="Januszkiewicz K."/>
            <person name="Wedrychowicz H."/>
        </authorList>
    </citation>
    <scope>NUCLEOTIDE SEQUENCE [LARGE SCALE GENOMIC DNA]</scope>
    <source>
        <strain evidence="3">DSM 27989</strain>
    </source>
</reference>
<dbReference type="GO" id="GO:0003677">
    <property type="term" value="F:DNA binding"/>
    <property type="evidence" value="ECO:0007669"/>
    <property type="project" value="UniProtKB-KW"/>
</dbReference>
<dbReference type="InterPro" id="IPR011256">
    <property type="entry name" value="Reg_factor_effector_dom_sf"/>
</dbReference>
<dbReference type="Proteomes" id="UP000184120">
    <property type="component" value="Unassembled WGS sequence"/>
</dbReference>
<reference evidence="4" key="3">
    <citation type="submission" date="2016-11" db="EMBL/GenBank/DDBJ databases">
        <authorList>
            <person name="Varghese N."/>
            <person name="Submissions S."/>
        </authorList>
    </citation>
    <scope>NUCLEOTIDE SEQUENCE [LARGE SCALE GENOMIC DNA]</scope>
    <source>
        <strain evidence="4">DSM 27989</strain>
    </source>
</reference>
<gene>
    <name evidence="2" type="ORF">GCM10010984_15990</name>
    <name evidence="3" type="ORF">SAMN05443634_102305</name>
</gene>
<dbReference type="Pfam" id="PF06445">
    <property type="entry name" value="GyrI-like"/>
    <property type="match status" value="1"/>
</dbReference>
<dbReference type="Proteomes" id="UP000650994">
    <property type="component" value="Unassembled WGS sequence"/>
</dbReference>
<keyword evidence="3" id="KW-0238">DNA-binding</keyword>
<evidence type="ECO:0000313" key="2">
    <source>
        <dbReference type="EMBL" id="GGE99221.1"/>
    </source>
</evidence>
<dbReference type="STRING" id="1434701.SAMN05443634_102305"/>
<dbReference type="AlphaFoldDB" id="A0A1M6UC68"/>
<evidence type="ECO:0000313" key="3">
    <source>
        <dbReference type="EMBL" id="SHK66760.1"/>
    </source>
</evidence>
<reference evidence="2" key="5">
    <citation type="submission" date="2024-05" db="EMBL/GenBank/DDBJ databases">
        <authorList>
            <person name="Sun Q."/>
            <person name="Zhou Y."/>
        </authorList>
    </citation>
    <scope>NUCLEOTIDE SEQUENCE</scope>
    <source>
        <strain evidence="2">CGMCC 1.12707</strain>
    </source>
</reference>
<evidence type="ECO:0000313" key="5">
    <source>
        <dbReference type="Proteomes" id="UP000650994"/>
    </source>
</evidence>